<reference evidence="1 2" key="1">
    <citation type="journal article" date="2016" name="Nat. Commun.">
        <title>Thousands of microbial genomes shed light on interconnected biogeochemical processes in an aquifer system.</title>
        <authorList>
            <person name="Anantharaman K."/>
            <person name="Brown C.T."/>
            <person name="Hug L.A."/>
            <person name="Sharon I."/>
            <person name="Castelle C.J."/>
            <person name="Probst A.J."/>
            <person name="Thomas B.C."/>
            <person name="Singh A."/>
            <person name="Wilkins M.J."/>
            <person name="Karaoz U."/>
            <person name="Brodie E.L."/>
            <person name="Williams K.H."/>
            <person name="Hubbard S.S."/>
            <person name="Banfield J.F."/>
        </authorList>
    </citation>
    <scope>NUCLEOTIDE SEQUENCE [LARGE SCALE GENOMIC DNA]</scope>
</reference>
<protein>
    <recommendedName>
        <fullName evidence="3">Transcriptional regulator</fullName>
    </recommendedName>
</protein>
<evidence type="ECO:0000313" key="1">
    <source>
        <dbReference type="EMBL" id="OHA97351.1"/>
    </source>
</evidence>
<sequence length="208" mass="24006">MKILGKLFGSPATVKLLRLFLFNPENVFTNKEAASRAKITLDTTRFEFSIMKQMGFIKKKIGYRQVTVKKDKKKVVKKKKIEGWTLNENFVYINQLKDFLMSATPIKDKDIPKKLSAAGIIKFIAISGIFMQDSDSRLDILIVGNNIKKSQMETIIRAIESELGKELKYVAFSVDEFKYRINVYDKLVRDVFDYPHKIILNKIGIEVK</sequence>
<dbReference type="Proteomes" id="UP000178530">
    <property type="component" value="Unassembled WGS sequence"/>
</dbReference>
<evidence type="ECO:0000313" key="2">
    <source>
        <dbReference type="Proteomes" id="UP000178530"/>
    </source>
</evidence>
<proteinExistence type="predicted"/>
<gene>
    <name evidence="1" type="ORF">A3E32_01150</name>
</gene>
<dbReference type="EMBL" id="MHVU01000048">
    <property type="protein sequence ID" value="OHA97351.1"/>
    <property type="molecule type" value="Genomic_DNA"/>
</dbReference>
<organism evidence="1 2">
    <name type="scientific">Candidatus Zambryskibacteria bacterium RIFCSPHIGHO2_12_FULL_38_37</name>
    <dbReference type="NCBI Taxonomy" id="1802751"/>
    <lineage>
        <taxon>Bacteria</taxon>
        <taxon>Candidatus Zambryskiibacteriota</taxon>
    </lineage>
</organism>
<accession>A0A1G2TL58</accession>
<comment type="caution">
    <text evidence="1">The sequence shown here is derived from an EMBL/GenBank/DDBJ whole genome shotgun (WGS) entry which is preliminary data.</text>
</comment>
<evidence type="ECO:0008006" key="3">
    <source>
        <dbReference type="Google" id="ProtNLM"/>
    </source>
</evidence>
<name>A0A1G2TL58_9BACT</name>
<dbReference type="AlphaFoldDB" id="A0A1G2TL58"/>